<sequence>MTTCYFVSDLHGNTRKYELLFAEVIRNKPSFLFIGGDLLPHIHRSVRQSGRLVPDFVRDFIIPGFKNLRRQLGCNYPEVFIIMGNDDHRVEEQAFLEGESMELWKYLNREKFRFGPYMIYGYPFVPPTPFLLKDWEKYDVSRFTDPGCVPPTEGYRTVDPDYDTEYDTIEKDLKELTGDDDMDKAIFLFHSPPYQTHFDRAALDGQKIEHVPLDLHVGSIAIKRFIEARQPYITLHGHIHESAAITGHWEQKFGRTCAFTAAHNGPELAVVRFEIDNPCDSERKLLLP</sequence>
<name>A0A0S7BSV6_9BACT</name>
<dbReference type="Pfam" id="PF00149">
    <property type="entry name" value="Metallophos"/>
    <property type="match status" value="1"/>
</dbReference>
<dbReference type="InterPro" id="IPR029052">
    <property type="entry name" value="Metallo-depent_PP-like"/>
</dbReference>
<protein>
    <submittedName>
        <fullName evidence="2">Predicted phosphoesterase, related to the Icc protein</fullName>
    </submittedName>
</protein>
<dbReference type="Gene3D" id="3.60.21.10">
    <property type="match status" value="1"/>
</dbReference>
<dbReference type="PANTHER" id="PTHR37523:SF1">
    <property type="entry name" value="CALCINEURIN-LIKE PHOSPHOESTERASE DOMAIN-CONTAINING PROTEIN"/>
    <property type="match status" value="1"/>
</dbReference>
<dbReference type="SUPFAM" id="SSF56300">
    <property type="entry name" value="Metallo-dependent phosphatases"/>
    <property type="match status" value="1"/>
</dbReference>
<dbReference type="OrthoDB" id="332939at2"/>
<proteinExistence type="predicted"/>
<organism evidence="2">
    <name type="scientific">Lentimicrobium saccharophilum</name>
    <dbReference type="NCBI Taxonomy" id="1678841"/>
    <lineage>
        <taxon>Bacteria</taxon>
        <taxon>Pseudomonadati</taxon>
        <taxon>Bacteroidota</taxon>
        <taxon>Bacteroidia</taxon>
        <taxon>Bacteroidales</taxon>
        <taxon>Lentimicrobiaceae</taxon>
        <taxon>Lentimicrobium</taxon>
    </lineage>
</organism>
<dbReference type="STRING" id="1678841.TBC1_111638"/>
<dbReference type="GO" id="GO:0016787">
    <property type="term" value="F:hydrolase activity"/>
    <property type="evidence" value="ECO:0007669"/>
    <property type="project" value="InterPro"/>
</dbReference>
<evidence type="ECO:0000313" key="3">
    <source>
        <dbReference type="Proteomes" id="UP000053091"/>
    </source>
</evidence>
<evidence type="ECO:0000313" key="2">
    <source>
        <dbReference type="EMBL" id="GAP43485.1"/>
    </source>
</evidence>
<dbReference type="RefSeq" id="WP_062040634.1">
    <property type="nucleotide sequence ID" value="NZ_DF968182.1"/>
</dbReference>
<dbReference type="AlphaFoldDB" id="A0A0S7BSV6"/>
<accession>A0A0S7BSV6</accession>
<dbReference type="Proteomes" id="UP000053091">
    <property type="component" value="Unassembled WGS sequence"/>
</dbReference>
<feature type="domain" description="Calcineurin-like phosphoesterase" evidence="1">
    <location>
        <begin position="5"/>
        <end position="241"/>
    </location>
</feature>
<evidence type="ECO:0000259" key="1">
    <source>
        <dbReference type="Pfam" id="PF00149"/>
    </source>
</evidence>
<gene>
    <name evidence="2" type="ORF">TBC1_111638</name>
</gene>
<dbReference type="EMBL" id="DF968182">
    <property type="protein sequence ID" value="GAP43485.1"/>
    <property type="molecule type" value="Genomic_DNA"/>
</dbReference>
<dbReference type="InterPro" id="IPR004843">
    <property type="entry name" value="Calcineurin-like_PHP"/>
</dbReference>
<dbReference type="PANTHER" id="PTHR37523">
    <property type="entry name" value="METALLOPHOSPHOESTERASE"/>
    <property type="match status" value="1"/>
</dbReference>
<keyword evidence="3" id="KW-1185">Reference proteome</keyword>
<reference evidence="2" key="1">
    <citation type="journal article" date="2015" name="Genome Announc.">
        <title>Draft Genome Sequence of Bacteroidales Strain TBC1, a Novel Isolate from a Methanogenic Wastewater Treatment System.</title>
        <authorList>
            <person name="Tourlousse D.M."/>
            <person name="Matsuura N."/>
            <person name="Sun L."/>
            <person name="Toyonaga M."/>
            <person name="Kuroda K."/>
            <person name="Ohashi A."/>
            <person name="Cruz R."/>
            <person name="Yamaguchi T."/>
            <person name="Sekiguchi Y."/>
        </authorList>
    </citation>
    <scope>NUCLEOTIDE SEQUENCE [LARGE SCALE GENOMIC DNA]</scope>
    <source>
        <strain evidence="2">TBC1</strain>
    </source>
</reference>